<evidence type="ECO:0000313" key="1">
    <source>
        <dbReference type="EMBL" id="CAB4144619.1"/>
    </source>
</evidence>
<organism evidence="1">
    <name type="scientific">uncultured Caudovirales phage</name>
    <dbReference type="NCBI Taxonomy" id="2100421"/>
    <lineage>
        <taxon>Viruses</taxon>
        <taxon>Duplodnaviria</taxon>
        <taxon>Heunggongvirae</taxon>
        <taxon>Uroviricota</taxon>
        <taxon>Caudoviricetes</taxon>
        <taxon>Peduoviridae</taxon>
        <taxon>Maltschvirus</taxon>
        <taxon>Maltschvirus maltsch</taxon>
    </lineage>
</organism>
<protein>
    <submittedName>
        <fullName evidence="1">Uncharacterized protein</fullName>
    </submittedName>
</protein>
<accession>A0A6J5MM00</accession>
<name>A0A6J5MM00_9CAUD</name>
<reference evidence="1" key="1">
    <citation type="submission" date="2020-04" db="EMBL/GenBank/DDBJ databases">
        <authorList>
            <person name="Chiriac C."/>
            <person name="Salcher M."/>
            <person name="Ghai R."/>
            <person name="Kavagutti S V."/>
        </authorList>
    </citation>
    <scope>NUCLEOTIDE SEQUENCE</scope>
</reference>
<proteinExistence type="predicted"/>
<gene>
    <name evidence="1" type="ORF">UFOVP454_47</name>
</gene>
<sequence length="73" mass="8763">MRPDAWIVEEFDSTGKLVWKMMAFFEPTELSWFKDLKNKKHNLVITPMYKNEQEAKRYDGIKKYDSSRFVVGL</sequence>
<dbReference type="EMBL" id="LR796440">
    <property type="protein sequence ID" value="CAB4144619.1"/>
    <property type="molecule type" value="Genomic_DNA"/>
</dbReference>